<dbReference type="InterPro" id="IPR017972">
    <property type="entry name" value="Cyt_P450_CS"/>
</dbReference>
<evidence type="ECO:0000256" key="3">
    <source>
        <dbReference type="ARBA" id="ARBA00010617"/>
    </source>
</evidence>
<keyword evidence="5 8" id="KW-0560">Oxidoreductase</keyword>
<reference evidence="9 10" key="1">
    <citation type="submission" date="2020-05" db="EMBL/GenBank/DDBJ databases">
        <title>Identification and distribution of gene clusters putatively required for synthesis of sphingolipid metabolism inhibitors in phylogenetically diverse species of the filamentous fungus Fusarium.</title>
        <authorList>
            <person name="Kim H.-S."/>
            <person name="Busman M."/>
            <person name="Brown D.W."/>
            <person name="Divon H."/>
            <person name="Uhlig S."/>
            <person name="Proctor R.H."/>
        </authorList>
    </citation>
    <scope>NUCLEOTIDE SEQUENCE [LARGE SCALE GENOMIC DNA]</scope>
    <source>
        <strain evidence="9 10">NRRL 66333</strain>
    </source>
</reference>
<dbReference type="PANTHER" id="PTHR46206">
    <property type="entry name" value="CYTOCHROME P450"/>
    <property type="match status" value="1"/>
</dbReference>
<comment type="cofactor">
    <cofactor evidence="1">
        <name>heme</name>
        <dbReference type="ChEBI" id="CHEBI:30413"/>
    </cofactor>
</comment>
<evidence type="ECO:0000256" key="2">
    <source>
        <dbReference type="ARBA" id="ARBA00004972"/>
    </source>
</evidence>
<sequence>MNRTLKILVPHIEKRLITVENGLLKDLSQDDVLTWHTHEALRKKEPRFEMADVIACRVFATVFAALESTTLTMAYALFKVCASNPSTEVWQALEDQAVGVFSTKADQTSLNGPNQSTVSGGYAGRWSDNQDRMIQLPRGARLSIAAWGIHHDEDIYADAYAFDPFRFVVSQKGDGQNTDSIATPSDNYLTFGFGKHSCPAK</sequence>
<dbReference type="AlphaFoldDB" id="A0A8H5Q0I7"/>
<gene>
    <name evidence="9" type="ORF">FSUBG_6335</name>
</gene>
<proteinExistence type="inferred from homology"/>
<dbReference type="Pfam" id="PF00067">
    <property type="entry name" value="p450"/>
    <property type="match status" value="1"/>
</dbReference>
<dbReference type="GO" id="GO:0005506">
    <property type="term" value="F:iron ion binding"/>
    <property type="evidence" value="ECO:0007669"/>
    <property type="project" value="InterPro"/>
</dbReference>
<organism evidence="9 10">
    <name type="scientific">Gibberella subglutinans</name>
    <name type="common">Fusarium subglutinans</name>
    <dbReference type="NCBI Taxonomy" id="42677"/>
    <lineage>
        <taxon>Eukaryota</taxon>
        <taxon>Fungi</taxon>
        <taxon>Dikarya</taxon>
        <taxon>Ascomycota</taxon>
        <taxon>Pezizomycotina</taxon>
        <taxon>Sordariomycetes</taxon>
        <taxon>Hypocreomycetidae</taxon>
        <taxon>Hypocreales</taxon>
        <taxon>Nectriaceae</taxon>
        <taxon>Fusarium</taxon>
        <taxon>Fusarium fujikuroi species complex</taxon>
    </lineage>
</organism>
<accession>A0A8H5Q0I7</accession>
<dbReference type="Proteomes" id="UP000547976">
    <property type="component" value="Unassembled WGS sequence"/>
</dbReference>
<keyword evidence="10" id="KW-1185">Reference proteome</keyword>
<keyword evidence="8" id="KW-0349">Heme</keyword>
<dbReference type="SUPFAM" id="SSF48264">
    <property type="entry name" value="Cytochrome P450"/>
    <property type="match status" value="1"/>
</dbReference>
<keyword evidence="8 9" id="KW-0503">Monooxygenase</keyword>
<evidence type="ECO:0000256" key="6">
    <source>
        <dbReference type="ARBA" id="ARBA00023004"/>
    </source>
</evidence>
<dbReference type="GO" id="GO:0004497">
    <property type="term" value="F:monooxygenase activity"/>
    <property type="evidence" value="ECO:0007669"/>
    <property type="project" value="UniProtKB-KW"/>
</dbReference>
<dbReference type="InterPro" id="IPR001128">
    <property type="entry name" value="Cyt_P450"/>
</dbReference>
<dbReference type="Gene3D" id="1.10.630.10">
    <property type="entry name" value="Cytochrome P450"/>
    <property type="match status" value="1"/>
</dbReference>
<protein>
    <submittedName>
        <fullName evidence="9">P450 monooxygenase</fullName>
    </submittedName>
</protein>
<name>A0A8H5Q0I7_GIBSU</name>
<dbReference type="EMBL" id="JAAOAV010000065">
    <property type="protein sequence ID" value="KAF5605999.1"/>
    <property type="molecule type" value="Genomic_DNA"/>
</dbReference>
<evidence type="ECO:0000256" key="5">
    <source>
        <dbReference type="ARBA" id="ARBA00023002"/>
    </source>
</evidence>
<comment type="pathway">
    <text evidence="2">Hormone biosynthesis.</text>
</comment>
<dbReference type="OrthoDB" id="1844152at2759"/>
<evidence type="ECO:0000256" key="7">
    <source>
        <dbReference type="ARBA" id="ARBA00037909"/>
    </source>
</evidence>
<evidence type="ECO:0000313" key="9">
    <source>
        <dbReference type="EMBL" id="KAF5605999.1"/>
    </source>
</evidence>
<evidence type="ECO:0000256" key="1">
    <source>
        <dbReference type="ARBA" id="ARBA00001971"/>
    </source>
</evidence>
<dbReference type="GO" id="GO:0020037">
    <property type="term" value="F:heme binding"/>
    <property type="evidence" value="ECO:0007669"/>
    <property type="project" value="InterPro"/>
</dbReference>
<dbReference type="PROSITE" id="PS00086">
    <property type="entry name" value="CYTOCHROME_P450"/>
    <property type="match status" value="1"/>
</dbReference>
<comment type="pathway">
    <text evidence="7">Plant hormone biosynthesis; gibberellin biosynthesis.</text>
</comment>
<keyword evidence="6 8" id="KW-0408">Iron</keyword>
<dbReference type="GeneID" id="59319241"/>
<comment type="caution">
    <text evidence="9">The sequence shown here is derived from an EMBL/GenBank/DDBJ whole genome shotgun (WGS) entry which is preliminary data.</text>
</comment>
<keyword evidence="4 8" id="KW-0479">Metal-binding</keyword>
<dbReference type="InterPro" id="IPR036396">
    <property type="entry name" value="Cyt_P450_sf"/>
</dbReference>
<evidence type="ECO:0000256" key="4">
    <source>
        <dbReference type="ARBA" id="ARBA00022723"/>
    </source>
</evidence>
<dbReference type="GO" id="GO:0016705">
    <property type="term" value="F:oxidoreductase activity, acting on paired donors, with incorporation or reduction of molecular oxygen"/>
    <property type="evidence" value="ECO:0007669"/>
    <property type="project" value="InterPro"/>
</dbReference>
<evidence type="ECO:0000313" key="10">
    <source>
        <dbReference type="Proteomes" id="UP000547976"/>
    </source>
</evidence>
<evidence type="ECO:0000256" key="8">
    <source>
        <dbReference type="RuleBase" id="RU000461"/>
    </source>
</evidence>
<comment type="similarity">
    <text evidence="3 8">Belongs to the cytochrome P450 family.</text>
</comment>
<dbReference type="RefSeq" id="XP_036538207.1">
    <property type="nucleotide sequence ID" value="XM_036684523.1"/>
</dbReference>